<feature type="region of interest" description="Disordered" evidence="1">
    <location>
        <begin position="118"/>
        <end position="143"/>
    </location>
</feature>
<reference evidence="2 3" key="1">
    <citation type="journal article" date="2021" name="BMC Genomics">
        <title>Datura genome reveals duplications of psychoactive alkaloid biosynthetic genes and high mutation rate following tissue culture.</title>
        <authorList>
            <person name="Rajewski A."/>
            <person name="Carter-House D."/>
            <person name="Stajich J."/>
            <person name="Litt A."/>
        </authorList>
    </citation>
    <scope>NUCLEOTIDE SEQUENCE [LARGE SCALE GENOMIC DNA]</scope>
    <source>
        <strain evidence="2">AR-01</strain>
    </source>
</reference>
<comment type="caution">
    <text evidence="2">The sequence shown here is derived from an EMBL/GenBank/DDBJ whole genome shotgun (WGS) entry which is preliminary data.</text>
</comment>
<accession>A0ABS8TMS8</accession>
<evidence type="ECO:0000313" key="2">
    <source>
        <dbReference type="EMBL" id="MCD7472143.1"/>
    </source>
</evidence>
<protein>
    <submittedName>
        <fullName evidence="2">Uncharacterized protein</fullName>
    </submittedName>
</protein>
<evidence type="ECO:0000313" key="3">
    <source>
        <dbReference type="Proteomes" id="UP000823775"/>
    </source>
</evidence>
<dbReference type="EMBL" id="JACEIK010001784">
    <property type="protein sequence ID" value="MCD7472143.1"/>
    <property type="molecule type" value="Genomic_DNA"/>
</dbReference>
<gene>
    <name evidence="2" type="ORF">HAX54_013139</name>
</gene>
<organism evidence="2 3">
    <name type="scientific">Datura stramonium</name>
    <name type="common">Jimsonweed</name>
    <name type="synonym">Common thornapple</name>
    <dbReference type="NCBI Taxonomy" id="4076"/>
    <lineage>
        <taxon>Eukaryota</taxon>
        <taxon>Viridiplantae</taxon>
        <taxon>Streptophyta</taxon>
        <taxon>Embryophyta</taxon>
        <taxon>Tracheophyta</taxon>
        <taxon>Spermatophyta</taxon>
        <taxon>Magnoliopsida</taxon>
        <taxon>eudicotyledons</taxon>
        <taxon>Gunneridae</taxon>
        <taxon>Pentapetalae</taxon>
        <taxon>asterids</taxon>
        <taxon>lamiids</taxon>
        <taxon>Solanales</taxon>
        <taxon>Solanaceae</taxon>
        <taxon>Solanoideae</taxon>
        <taxon>Datureae</taxon>
        <taxon>Datura</taxon>
    </lineage>
</organism>
<proteinExistence type="predicted"/>
<sequence>MRVRVNEGWPMKFAVLRRAIAARGVEAGHDECSDAKGKASGGMTRLGNGMVKGRHSVGWLRLGEMLGEGKASGGMTWLCDSMIKHDQMQGTMICGMTRRRCLIKCRTRSKSEAWDDLPYVRPKGKASGGMTRPRARGKAEACE</sequence>
<evidence type="ECO:0000256" key="1">
    <source>
        <dbReference type="SAM" id="MobiDB-lite"/>
    </source>
</evidence>
<dbReference type="Proteomes" id="UP000823775">
    <property type="component" value="Unassembled WGS sequence"/>
</dbReference>
<keyword evidence="3" id="KW-1185">Reference proteome</keyword>
<name>A0ABS8TMS8_DATST</name>